<proteinExistence type="predicted"/>
<dbReference type="Pfam" id="PF13177">
    <property type="entry name" value="DNA_pol3_delta2"/>
    <property type="match status" value="1"/>
</dbReference>
<dbReference type="InterPro" id="IPR050238">
    <property type="entry name" value="DNA_Rep/Repair_Clamp_Loader"/>
</dbReference>
<dbReference type="InterPro" id="IPR004622">
    <property type="entry name" value="DNA_pol_HolB"/>
</dbReference>
<evidence type="ECO:0000256" key="3">
    <source>
        <dbReference type="ARBA" id="ARBA00022679"/>
    </source>
</evidence>
<dbReference type="EC" id="2.7.7.7" evidence="1"/>
<feature type="domain" description="DNA polymerase III delta subunit C-terminal" evidence="8">
    <location>
        <begin position="236"/>
        <end position="329"/>
    </location>
</feature>
<keyword evidence="5" id="KW-0235">DNA replication</keyword>
<evidence type="ECO:0000256" key="6">
    <source>
        <dbReference type="ARBA" id="ARBA00022932"/>
    </source>
</evidence>
<evidence type="ECO:0000256" key="5">
    <source>
        <dbReference type="ARBA" id="ARBA00022705"/>
    </source>
</evidence>
<dbReference type="GO" id="GO:0003887">
    <property type="term" value="F:DNA-directed DNA polymerase activity"/>
    <property type="evidence" value="ECO:0007669"/>
    <property type="project" value="UniProtKB-EC"/>
</dbReference>
<evidence type="ECO:0000256" key="4">
    <source>
        <dbReference type="ARBA" id="ARBA00022695"/>
    </source>
</evidence>
<evidence type="ECO:0000313" key="9">
    <source>
        <dbReference type="EMBL" id="CAE6746270.1"/>
    </source>
</evidence>
<evidence type="ECO:0000256" key="2">
    <source>
        <dbReference type="ARBA" id="ARBA00014363"/>
    </source>
</evidence>
<dbReference type="InterPro" id="IPR015199">
    <property type="entry name" value="DNA_pol_III_delta_C"/>
</dbReference>
<dbReference type="Proteomes" id="UP000675880">
    <property type="component" value="Unassembled WGS sequence"/>
</dbReference>
<keyword evidence="3 9" id="KW-0808">Transferase</keyword>
<evidence type="ECO:0000256" key="7">
    <source>
        <dbReference type="ARBA" id="ARBA00049244"/>
    </source>
</evidence>
<evidence type="ECO:0000313" key="10">
    <source>
        <dbReference type="Proteomes" id="UP000675880"/>
    </source>
</evidence>
<dbReference type="RefSeq" id="WP_213042188.1">
    <property type="nucleotide sequence ID" value="NZ_CAJNBJ010000012.1"/>
</dbReference>
<dbReference type="InterPro" id="IPR027417">
    <property type="entry name" value="P-loop_NTPase"/>
</dbReference>
<evidence type="ECO:0000256" key="1">
    <source>
        <dbReference type="ARBA" id="ARBA00012417"/>
    </source>
</evidence>
<dbReference type="NCBIfam" id="TIGR00678">
    <property type="entry name" value="holB"/>
    <property type="match status" value="1"/>
</dbReference>
<dbReference type="SUPFAM" id="SSF52540">
    <property type="entry name" value="P-loop containing nucleoside triphosphate hydrolases"/>
    <property type="match status" value="1"/>
</dbReference>
<keyword evidence="4 9" id="KW-0548">Nucleotidyltransferase</keyword>
<reference evidence="9 10" key="1">
    <citation type="submission" date="2021-02" db="EMBL/GenBank/DDBJ databases">
        <authorList>
            <person name="Han P."/>
        </authorList>
    </citation>
    <scope>NUCLEOTIDE SEQUENCE [LARGE SCALE GENOMIC DNA]</scope>
    <source>
        <strain evidence="9">Candidatus Nitrospira sp. ZN2</strain>
    </source>
</reference>
<sequence>MPFADIIGHEQAKSLLRSAILQNRLAHAYLFHGEDRIGKRLLALRLAQTLLCETLSDDRGPDACGTCRACRQVDARTHPDFLVIEPDQEMANPQIKIESIRDIEHQMIYRPLIGNRKICLIDEADRMTIGAANALLKTLEEPPDHSLFILVSSRPYALPATIRSRCQSLRLTPPAQTQVEAAVILKRELPPADARFLAVLSDGQLGRALECDLEQARTNQQEFAAIFSAKGLQSFSTVLATAEALAKGDRGPEAFDWLLRWLRDVLLIAVGAGADHVLNLDQRADMQKLADRIDIDELLNLIGDLDRLERQAHRNLNIQIALETTLLRVRQLLTPPDTADRSR</sequence>
<organism evidence="9 10">
    <name type="scientific">Nitrospira defluvii</name>
    <dbReference type="NCBI Taxonomy" id="330214"/>
    <lineage>
        <taxon>Bacteria</taxon>
        <taxon>Pseudomonadati</taxon>
        <taxon>Nitrospirota</taxon>
        <taxon>Nitrospiria</taxon>
        <taxon>Nitrospirales</taxon>
        <taxon>Nitrospiraceae</taxon>
        <taxon>Nitrospira</taxon>
    </lineage>
</organism>
<dbReference type="Pfam" id="PF09115">
    <property type="entry name" value="DNApol3-delta_C"/>
    <property type="match status" value="1"/>
</dbReference>
<keyword evidence="6" id="KW-0239">DNA-directed DNA polymerase</keyword>
<protein>
    <recommendedName>
        <fullName evidence="2">DNA polymerase III subunit delta'</fullName>
        <ecNumber evidence="1">2.7.7.7</ecNumber>
    </recommendedName>
</protein>
<dbReference type="EMBL" id="CAJNBJ010000012">
    <property type="protein sequence ID" value="CAE6746270.1"/>
    <property type="molecule type" value="Genomic_DNA"/>
</dbReference>
<dbReference type="CDD" id="cd00009">
    <property type="entry name" value="AAA"/>
    <property type="match status" value="1"/>
</dbReference>
<gene>
    <name evidence="9" type="ORF">NSPZN2_20023</name>
</gene>
<dbReference type="PANTHER" id="PTHR11669:SF8">
    <property type="entry name" value="DNA POLYMERASE III SUBUNIT DELTA"/>
    <property type="match status" value="1"/>
</dbReference>
<evidence type="ECO:0000259" key="8">
    <source>
        <dbReference type="Pfam" id="PF09115"/>
    </source>
</evidence>
<dbReference type="Gene3D" id="3.40.50.300">
    <property type="entry name" value="P-loop containing nucleotide triphosphate hydrolases"/>
    <property type="match status" value="1"/>
</dbReference>
<name>A0ABM8RCX9_9BACT</name>
<dbReference type="Gene3D" id="1.20.272.10">
    <property type="match status" value="1"/>
</dbReference>
<dbReference type="PANTHER" id="PTHR11669">
    <property type="entry name" value="REPLICATION FACTOR C / DNA POLYMERASE III GAMMA-TAU SUBUNIT"/>
    <property type="match status" value="1"/>
</dbReference>
<comment type="caution">
    <text evidence="9">The sequence shown here is derived from an EMBL/GenBank/DDBJ whole genome shotgun (WGS) entry which is preliminary data.</text>
</comment>
<comment type="catalytic activity">
    <reaction evidence="7">
        <text>DNA(n) + a 2'-deoxyribonucleoside 5'-triphosphate = DNA(n+1) + diphosphate</text>
        <dbReference type="Rhea" id="RHEA:22508"/>
        <dbReference type="Rhea" id="RHEA-COMP:17339"/>
        <dbReference type="Rhea" id="RHEA-COMP:17340"/>
        <dbReference type="ChEBI" id="CHEBI:33019"/>
        <dbReference type="ChEBI" id="CHEBI:61560"/>
        <dbReference type="ChEBI" id="CHEBI:173112"/>
        <dbReference type="EC" id="2.7.7.7"/>
    </reaction>
</comment>
<accession>A0ABM8RCX9</accession>
<keyword evidence="10" id="KW-1185">Reference proteome</keyword>